<feature type="compositionally biased region" description="Polar residues" evidence="7">
    <location>
        <begin position="72"/>
        <end position="93"/>
    </location>
</feature>
<feature type="compositionally biased region" description="Pro residues" evidence="7">
    <location>
        <begin position="45"/>
        <end position="54"/>
    </location>
</feature>
<evidence type="ECO:0000256" key="5">
    <source>
        <dbReference type="ARBA" id="ARBA00023254"/>
    </source>
</evidence>
<evidence type="ECO:0000256" key="6">
    <source>
        <dbReference type="SAM" id="Coils"/>
    </source>
</evidence>
<gene>
    <name evidence="9" type="ORF">N7492_007825</name>
</gene>
<name>A0A9W9I2U2_9EURO</name>
<evidence type="ECO:0000259" key="8">
    <source>
        <dbReference type="Pfam" id="PF07106"/>
    </source>
</evidence>
<comment type="caution">
    <text evidence="9">The sequence shown here is derived from an EMBL/GenBank/DDBJ whole genome shotgun (WGS) entry which is preliminary data.</text>
</comment>
<feature type="domain" description="Homologous-pairing protein 2 winged helix" evidence="8">
    <location>
        <begin position="180"/>
        <end position="207"/>
    </location>
</feature>
<feature type="coiled-coil region" evidence="6">
    <location>
        <begin position="266"/>
        <end position="323"/>
    </location>
</feature>
<comment type="similarity">
    <text evidence="2">Belongs to the HOP2 family.</text>
</comment>
<dbReference type="InterPro" id="IPR010776">
    <property type="entry name" value="Hop2_WH_dom"/>
</dbReference>
<evidence type="ECO:0000313" key="10">
    <source>
        <dbReference type="Proteomes" id="UP001146351"/>
    </source>
</evidence>
<reference evidence="9" key="1">
    <citation type="submission" date="2022-11" db="EMBL/GenBank/DDBJ databases">
        <authorList>
            <person name="Petersen C."/>
        </authorList>
    </citation>
    <scope>NUCLEOTIDE SEQUENCE</scope>
    <source>
        <strain evidence="9">IBT 21917</strain>
    </source>
</reference>
<dbReference type="GO" id="GO:0003690">
    <property type="term" value="F:double-stranded DNA binding"/>
    <property type="evidence" value="ECO:0007669"/>
    <property type="project" value="TreeGrafter"/>
</dbReference>
<reference evidence="9" key="2">
    <citation type="journal article" date="2023" name="IMA Fungus">
        <title>Comparative genomic study of the Penicillium genus elucidates a diverse pangenome and 15 lateral gene transfer events.</title>
        <authorList>
            <person name="Petersen C."/>
            <person name="Sorensen T."/>
            <person name="Nielsen M.R."/>
            <person name="Sondergaard T.E."/>
            <person name="Sorensen J.L."/>
            <person name="Fitzpatrick D.A."/>
            <person name="Frisvad J.C."/>
            <person name="Nielsen K.L."/>
        </authorList>
    </citation>
    <scope>NUCLEOTIDE SEQUENCE</scope>
    <source>
        <strain evidence="9">IBT 21917</strain>
    </source>
</reference>
<dbReference type="AlphaFoldDB" id="A0A9W9I2U2"/>
<dbReference type="PANTHER" id="PTHR15938:SF0">
    <property type="entry name" value="HOMOLOGOUS-PAIRING PROTEIN 2 HOMOLOG"/>
    <property type="match status" value="1"/>
</dbReference>
<dbReference type="GO" id="GO:0120230">
    <property type="term" value="F:recombinase activator activity"/>
    <property type="evidence" value="ECO:0007669"/>
    <property type="project" value="TreeGrafter"/>
</dbReference>
<dbReference type="InterPro" id="IPR036388">
    <property type="entry name" value="WH-like_DNA-bd_sf"/>
</dbReference>
<dbReference type="Gene3D" id="1.10.10.10">
    <property type="entry name" value="Winged helix-like DNA-binding domain superfamily/Winged helix DNA-binding domain"/>
    <property type="match status" value="1"/>
</dbReference>
<dbReference type="GO" id="GO:0010774">
    <property type="term" value="P:meiotic strand invasion involved in reciprocal meiotic recombination"/>
    <property type="evidence" value="ECO:0007669"/>
    <property type="project" value="TreeGrafter"/>
</dbReference>
<dbReference type="PANTHER" id="PTHR15938">
    <property type="entry name" value="TBP-1 INTERACTING PROTEIN"/>
    <property type="match status" value="1"/>
</dbReference>
<evidence type="ECO:0000256" key="1">
    <source>
        <dbReference type="ARBA" id="ARBA00004123"/>
    </source>
</evidence>
<dbReference type="EMBL" id="JAPQKO010000005">
    <property type="protein sequence ID" value="KAJ5162433.1"/>
    <property type="molecule type" value="Genomic_DNA"/>
</dbReference>
<dbReference type="Proteomes" id="UP001146351">
    <property type="component" value="Unassembled WGS sequence"/>
</dbReference>
<keyword evidence="3" id="KW-0233">DNA recombination</keyword>
<evidence type="ECO:0000256" key="2">
    <source>
        <dbReference type="ARBA" id="ARBA00007922"/>
    </source>
</evidence>
<organism evidence="9 10">
    <name type="scientific">Penicillium capsulatum</name>
    <dbReference type="NCBI Taxonomy" id="69766"/>
    <lineage>
        <taxon>Eukaryota</taxon>
        <taxon>Fungi</taxon>
        <taxon>Dikarya</taxon>
        <taxon>Ascomycota</taxon>
        <taxon>Pezizomycotina</taxon>
        <taxon>Eurotiomycetes</taxon>
        <taxon>Eurotiomycetidae</taxon>
        <taxon>Eurotiales</taxon>
        <taxon>Aspergillaceae</taxon>
        <taxon>Penicillium</taxon>
    </lineage>
</organism>
<dbReference type="Pfam" id="PF07106">
    <property type="entry name" value="WHD_TBPIP"/>
    <property type="match status" value="1"/>
</dbReference>
<dbReference type="OrthoDB" id="272266at2759"/>
<keyword evidence="6" id="KW-0175">Coiled coil</keyword>
<evidence type="ECO:0000256" key="3">
    <source>
        <dbReference type="ARBA" id="ARBA00023172"/>
    </source>
</evidence>
<keyword evidence="5" id="KW-0469">Meiosis</keyword>
<keyword evidence="10" id="KW-1185">Reference proteome</keyword>
<feature type="region of interest" description="Disordered" evidence="7">
    <location>
        <begin position="1"/>
        <end position="131"/>
    </location>
</feature>
<protein>
    <submittedName>
        <fullName evidence="9">Chitin synthase activator (Chs3)</fullName>
    </submittedName>
</protein>
<evidence type="ECO:0000313" key="9">
    <source>
        <dbReference type="EMBL" id="KAJ5162433.1"/>
    </source>
</evidence>
<dbReference type="GO" id="GO:0000709">
    <property type="term" value="P:meiotic joint molecule formation"/>
    <property type="evidence" value="ECO:0007669"/>
    <property type="project" value="TreeGrafter"/>
</dbReference>
<evidence type="ECO:0000256" key="7">
    <source>
        <dbReference type="SAM" id="MobiDB-lite"/>
    </source>
</evidence>
<keyword evidence="4" id="KW-0539">Nucleus</keyword>
<dbReference type="GO" id="GO:0007129">
    <property type="term" value="P:homologous chromosome pairing at meiosis"/>
    <property type="evidence" value="ECO:0007669"/>
    <property type="project" value="TreeGrafter"/>
</dbReference>
<dbReference type="GO" id="GO:0120231">
    <property type="term" value="C:DNA recombinase auxiliary factor complex"/>
    <property type="evidence" value="ECO:0007669"/>
    <property type="project" value="TreeGrafter"/>
</dbReference>
<comment type="subcellular location">
    <subcellularLocation>
        <location evidence="1">Nucleus</location>
    </subcellularLocation>
</comment>
<accession>A0A9W9I2U2</accession>
<proteinExistence type="inferred from homology"/>
<sequence>MVSPAGTPRVDIGYSAPVPPPGARRPVHAVPPDRKPVRTPVGGAMPPPRAPASPRPAGSPTSANFPPRTESRQPSRGSASSTPQPSNASTASSARPAAQPSKPSGQLPGKGPKTFEEMGVPSAKNDSDCGRKVDGVVPPRVFTFPPLAKPSPSSTFYIALAMAPRKSKTDAPEGSKDAIMLLEYLREQNRPYSAIDVSANLHNKVTKGEHERNVVSSHSLMGHPGQAAKLLRELHQNGEIEGKTAGKQTVYHALQNPSQTAIPEAIAALDKDIEKCQDELASIKAAEKEARAALAVFEAKPRLSQLRQDIHLLEEERVAVQARLQELIGGDDDDDAPMPPEERARLEQEWKQWQRHATTRRRICRELWGRCTEVLPENTTAQELWVSTASSFFSSWFSKSYSIPLSFQFAD</sequence>
<dbReference type="GO" id="GO:0000794">
    <property type="term" value="C:condensed nuclear chromosome"/>
    <property type="evidence" value="ECO:0007669"/>
    <property type="project" value="TreeGrafter"/>
</dbReference>
<evidence type="ECO:0000256" key="4">
    <source>
        <dbReference type="ARBA" id="ARBA00023242"/>
    </source>
</evidence>